<dbReference type="EMBL" id="JAIQCV010000007">
    <property type="protein sequence ID" value="KAH1082422.1"/>
    <property type="molecule type" value="Genomic_DNA"/>
</dbReference>
<protein>
    <submittedName>
        <fullName evidence="2">Uncharacterized protein</fullName>
    </submittedName>
</protein>
<organism evidence="2 3">
    <name type="scientific">Gossypium stocksii</name>
    <dbReference type="NCBI Taxonomy" id="47602"/>
    <lineage>
        <taxon>Eukaryota</taxon>
        <taxon>Viridiplantae</taxon>
        <taxon>Streptophyta</taxon>
        <taxon>Embryophyta</taxon>
        <taxon>Tracheophyta</taxon>
        <taxon>Spermatophyta</taxon>
        <taxon>Magnoliopsida</taxon>
        <taxon>eudicotyledons</taxon>
        <taxon>Gunneridae</taxon>
        <taxon>Pentapetalae</taxon>
        <taxon>rosids</taxon>
        <taxon>malvids</taxon>
        <taxon>Malvales</taxon>
        <taxon>Malvaceae</taxon>
        <taxon>Malvoideae</taxon>
        <taxon>Gossypium</taxon>
    </lineage>
</organism>
<feature type="compositionally biased region" description="Basic and acidic residues" evidence="1">
    <location>
        <begin position="8"/>
        <end position="18"/>
    </location>
</feature>
<feature type="region of interest" description="Disordered" evidence="1">
    <location>
        <begin position="1"/>
        <end position="21"/>
    </location>
</feature>
<evidence type="ECO:0000313" key="2">
    <source>
        <dbReference type="EMBL" id="KAH1082422.1"/>
    </source>
</evidence>
<dbReference type="AlphaFoldDB" id="A0A9D3VHP1"/>
<name>A0A9D3VHP1_9ROSI</name>
<feature type="region of interest" description="Disordered" evidence="1">
    <location>
        <begin position="28"/>
        <end position="47"/>
    </location>
</feature>
<dbReference type="Proteomes" id="UP000828251">
    <property type="component" value="Unassembled WGS sequence"/>
</dbReference>
<reference evidence="2 3" key="1">
    <citation type="journal article" date="2021" name="Plant Biotechnol. J.">
        <title>Multi-omics assisted identification of the key and species-specific regulatory components of drought-tolerant mechanisms in Gossypium stocksii.</title>
        <authorList>
            <person name="Yu D."/>
            <person name="Ke L."/>
            <person name="Zhang D."/>
            <person name="Wu Y."/>
            <person name="Sun Y."/>
            <person name="Mei J."/>
            <person name="Sun J."/>
            <person name="Sun Y."/>
        </authorList>
    </citation>
    <scope>NUCLEOTIDE SEQUENCE [LARGE SCALE GENOMIC DNA]</scope>
    <source>
        <strain evidence="3">cv. E1</strain>
        <tissue evidence="2">Leaf</tissue>
    </source>
</reference>
<sequence>MNPANEENALKALEEQPGKTKSISIEIDNGDDEEANPSVAPLVDSTTAVPPPFAEQMIERDEIVEIVMSVFLSMMFDKELNYSINLQSCDSGLGEISLR</sequence>
<keyword evidence="3" id="KW-1185">Reference proteome</keyword>
<gene>
    <name evidence="2" type="ORF">J1N35_022183</name>
</gene>
<proteinExistence type="predicted"/>
<evidence type="ECO:0000256" key="1">
    <source>
        <dbReference type="SAM" id="MobiDB-lite"/>
    </source>
</evidence>
<accession>A0A9D3VHP1</accession>
<comment type="caution">
    <text evidence="2">The sequence shown here is derived from an EMBL/GenBank/DDBJ whole genome shotgun (WGS) entry which is preliminary data.</text>
</comment>
<evidence type="ECO:0000313" key="3">
    <source>
        <dbReference type="Proteomes" id="UP000828251"/>
    </source>
</evidence>